<keyword evidence="4" id="KW-0408">Iron</keyword>
<dbReference type="GO" id="GO:0006412">
    <property type="term" value="P:translation"/>
    <property type="evidence" value="ECO:0007669"/>
    <property type="project" value="UniProtKB-UniRule"/>
</dbReference>
<accession>A0A1D3UW04</accession>
<evidence type="ECO:0000313" key="8">
    <source>
        <dbReference type="Proteomes" id="UP000219259"/>
    </source>
</evidence>
<keyword evidence="4" id="KW-0648">Protein biosynthesis</keyword>
<feature type="active site" evidence="4">
    <location>
        <position position="141"/>
    </location>
</feature>
<proteinExistence type="inferred from homology"/>
<dbReference type="EMBL" id="NSLJ01000031">
    <property type="protein sequence ID" value="PDP43001.1"/>
    <property type="molecule type" value="Genomic_DNA"/>
</dbReference>
<dbReference type="SUPFAM" id="SSF56420">
    <property type="entry name" value="Peptide deformylase"/>
    <property type="match status" value="1"/>
</dbReference>
<keyword evidence="2 4" id="KW-0479">Metal-binding</keyword>
<dbReference type="Proteomes" id="UP000182057">
    <property type="component" value="Unassembled WGS sequence"/>
</dbReference>
<reference evidence="6 7" key="1">
    <citation type="submission" date="2016-09" db="EMBL/GenBank/DDBJ databases">
        <authorList>
            <person name="Capua I."/>
            <person name="De Benedictis P."/>
            <person name="Joannis T."/>
            <person name="Lombin L.H."/>
            <person name="Cattoli G."/>
        </authorList>
    </citation>
    <scope>NUCLEOTIDE SEQUENCE [LARGE SCALE GENOMIC DNA]</scope>
    <source>
        <strain evidence="6 7">UB20</strain>
    </source>
</reference>
<dbReference type="Pfam" id="PF01327">
    <property type="entry name" value="Pep_deformylase"/>
    <property type="match status" value="1"/>
</dbReference>
<dbReference type="EMBL" id="FMMM01000078">
    <property type="protein sequence ID" value="SCQ24454.1"/>
    <property type="molecule type" value="Genomic_DNA"/>
</dbReference>
<name>A0A1D3UW04_TANFO</name>
<sequence>MILPIYTYGQPVLREPTTPIDKDYPDLKKLIADMFETMYHADGVGLAAPQIGRSISLVVIDGTPVANDRIECKDFKRVLINPEIIEESRETVTFEEGCLSFPGVHEKVTRPEKIKVRYMNEHFEPQEENLEGFAARIVLHEYEHLQGHVFIDNISAIRRQLNKGKLNHIVKGTMSCSYRIKPLKK</sequence>
<dbReference type="Proteomes" id="UP000219259">
    <property type="component" value="Unassembled WGS sequence"/>
</dbReference>
<comment type="cofactor">
    <cofactor evidence="4">
        <name>Fe(2+)</name>
        <dbReference type="ChEBI" id="CHEBI:29033"/>
    </cofactor>
    <text evidence="4">Binds 1 Fe(2+) ion.</text>
</comment>
<evidence type="ECO:0000256" key="3">
    <source>
        <dbReference type="ARBA" id="ARBA00022801"/>
    </source>
</evidence>
<dbReference type="PRINTS" id="PR01576">
    <property type="entry name" value="PDEFORMYLASE"/>
</dbReference>
<evidence type="ECO:0000313" key="7">
    <source>
        <dbReference type="Proteomes" id="UP000182057"/>
    </source>
</evidence>
<dbReference type="AlphaFoldDB" id="A0A1D3UW04"/>
<evidence type="ECO:0000256" key="4">
    <source>
        <dbReference type="HAMAP-Rule" id="MF_00163"/>
    </source>
</evidence>
<keyword evidence="3 4" id="KW-0378">Hydrolase</keyword>
<feature type="binding site" evidence="4">
    <location>
        <position position="140"/>
    </location>
    <ligand>
        <name>Fe cation</name>
        <dbReference type="ChEBI" id="CHEBI:24875"/>
    </ligand>
</feature>
<evidence type="ECO:0000313" key="5">
    <source>
        <dbReference type="EMBL" id="PDP43001.1"/>
    </source>
</evidence>
<dbReference type="InterPro" id="IPR023635">
    <property type="entry name" value="Peptide_deformylase"/>
</dbReference>
<evidence type="ECO:0000256" key="2">
    <source>
        <dbReference type="ARBA" id="ARBA00022723"/>
    </source>
</evidence>
<comment type="function">
    <text evidence="4">Removes the formyl group from the N-terminal Met of newly synthesized proteins. Requires at least a dipeptide for an efficient rate of reaction. N-terminal L-methionine is a prerequisite for activity but the enzyme has broad specificity at other positions.</text>
</comment>
<dbReference type="GO" id="GO:0046872">
    <property type="term" value="F:metal ion binding"/>
    <property type="evidence" value="ECO:0007669"/>
    <property type="project" value="UniProtKB-KW"/>
</dbReference>
<evidence type="ECO:0000256" key="1">
    <source>
        <dbReference type="ARBA" id="ARBA00010759"/>
    </source>
</evidence>
<evidence type="ECO:0000313" key="6">
    <source>
        <dbReference type="EMBL" id="SCQ24454.1"/>
    </source>
</evidence>
<dbReference type="CDD" id="cd00487">
    <property type="entry name" value="Pep_deformylase"/>
    <property type="match status" value="1"/>
</dbReference>
<dbReference type="OrthoDB" id="9784988at2"/>
<organism evidence="6 7">
    <name type="scientific">Tannerella forsythia</name>
    <name type="common">Bacteroides forsythus</name>
    <dbReference type="NCBI Taxonomy" id="28112"/>
    <lineage>
        <taxon>Bacteria</taxon>
        <taxon>Pseudomonadati</taxon>
        <taxon>Bacteroidota</taxon>
        <taxon>Bacteroidia</taxon>
        <taxon>Bacteroidales</taxon>
        <taxon>Tannerellaceae</taxon>
        <taxon>Tannerella</taxon>
    </lineage>
</organism>
<feature type="binding site" evidence="4">
    <location>
        <position position="144"/>
    </location>
    <ligand>
        <name>Fe cation</name>
        <dbReference type="ChEBI" id="CHEBI:24875"/>
    </ligand>
</feature>
<dbReference type="RefSeq" id="WP_046825733.1">
    <property type="nucleotide sequence ID" value="NZ_CAJPTF010000038.1"/>
</dbReference>
<feature type="binding site" evidence="4">
    <location>
        <position position="98"/>
    </location>
    <ligand>
        <name>Fe cation</name>
        <dbReference type="ChEBI" id="CHEBI:24875"/>
    </ligand>
</feature>
<dbReference type="PANTHER" id="PTHR10458">
    <property type="entry name" value="PEPTIDE DEFORMYLASE"/>
    <property type="match status" value="1"/>
</dbReference>
<dbReference type="NCBIfam" id="TIGR00079">
    <property type="entry name" value="pept_deformyl"/>
    <property type="match status" value="1"/>
</dbReference>
<dbReference type="PANTHER" id="PTHR10458:SF22">
    <property type="entry name" value="PEPTIDE DEFORMYLASE"/>
    <property type="match status" value="1"/>
</dbReference>
<comment type="similarity">
    <text evidence="1 4">Belongs to the polypeptide deformylase family.</text>
</comment>
<dbReference type="InterPro" id="IPR036821">
    <property type="entry name" value="Peptide_deformylase_sf"/>
</dbReference>
<dbReference type="Gene3D" id="3.90.45.10">
    <property type="entry name" value="Peptide deformylase"/>
    <property type="match status" value="1"/>
</dbReference>
<dbReference type="GO" id="GO:0042586">
    <property type="term" value="F:peptide deformylase activity"/>
    <property type="evidence" value="ECO:0007669"/>
    <property type="project" value="UniProtKB-UniRule"/>
</dbReference>
<comment type="catalytic activity">
    <reaction evidence="4">
        <text>N-terminal N-formyl-L-methionyl-[peptide] + H2O = N-terminal L-methionyl-[peptide] + formate</text>
        <dbReference type="Rhea" id="RHEA:24420"/>
        <dbReference type="Rhea" id="RHEA-COMP:10639"/>
        <dbReference type="Rhea" id="RHEA-COMP:10640"/>
        <dbReference type="ChEBI" id="CHEBI:15377"/>
        <dbReference type="ChEBI" id="CHEBI:15740"/>
        <dbReference type="ChEBI" id="CHEBI:49298"/>
        <dbReference type="ChEBI" id="CHEBI:64731"/>
        <dbReference type="EC" id="3.5.1.88"/>
    </reaction>
</comment>
<dbReference type="NCBIfam" id="NF001159">
    <property type="entry name" value="PRK00150.1-3"/>
    <property type="match status" value="1"/>
</dbReference>
<dbReference type="PIRSF" id="PIRSF004749">
    <property type="entry name" value="Pep_def"/>
    <property type="match status" value="1"/>
</dbReference>
<dbReference type="EC" id="3.5.1.88" evidence="4"/>
<gene>
    <name evidence="4 6" type="primary">def</name>
    <name evidence="5" type="ORF">CLI86_10610</name>
    <name evidence="6" type="ORF">TFUB20_02512</name>
</gene>
<dbReference type="HAMAP" id="MF_00163">
    <property type="entry name" value="Pep_deformylase"/>
    <property type="match status" value="1"/>
</dbReference>
<protein>
    <recommendedName>
        <fullName evidence="4">Peptide deformylase</fullName>
        <shortName evidence="4">PDF</shortName>
        <ecNumber evidence="4">3.5.1.88</ecNumber>
    </recommendedName>
    <alternativeName>
        <fullName evidence="4">Polypeptide deformylase</fullName>
    </alternativeName>
</protein>
<reference evidence="5 8" key="2">
    <citation type="submission" date="2017-09" db="EMBL/GenBank/DDBJ databases">
        <title>Phase variable restriction modification systems are present in the genome sequences of periodontal pathogens Prevotella intermedia, Tannerella forsythia and Porphyromonas gingivalis.</title>
        <authorList>
            <person name="Haigh R.D."/>
            <person name="Crawford L."/>
            <person name="Ralph J."/>
            <person name="Wanford J."/>
            <person name="Vartoukian S.R."/>
            <person name="Hijazib K."/>
            <person name="Wade W."/>
            <person name="Oggioni M.R."/>
        </authorList>
    </citation>
    <scope>NUCLEOTIDE SEQUENCE [LARGE SCALE GENOMIC DNA]</scope>
    <source>
        <strain evidence="5 8">WW11663</strain>
    </source>
</reference>